<gene>
    <name evidence="2" type="ORF">GVT53_03920</name>
</gene>
<keyword evidence="1" id="KW-0812">Transmembrane</keyword>
<dbReference type="EMBL" id="CP049616">
    <property type="protein sequence ID" value="QII43856.1"/>
    <property type="molecule type" value="Genomic_DNA"/>
</dbReference>
<evidence type="ECO:0008006" key="4">
    <source>
        <dbReference type="Google" id="ProtNLM"/>
    </source>
</evidence>
<evidence type="ECO:0000256" key="1">
    <source>
        <dbReference type="SAM" id="Phobius"/>
    </source>
</evidence>
<protein>
    <recommendedName>
        <fullName evidence="4">DUF4133 domain-containing protein</fullName>
    </recommendedName>
</protein>
<keyword evidence="3" id="KW-1185">Reference proteome</keyword>
<accession>A0A6G7IZ82</accession>
<feature type="transmembrane region" description="Helical" evidence="1">
    <location>
        <begin position="46"/>
        <end position="65"/>
    </location>
</feature>
<name>A0A6G7IZ82_9FLAO</name>
<sequence>MKKYEVYRNIRKRAIIMGLPISLFALMMVSIIGSLLIIIFSFSLAIILSVSVFNITLYGALTYMTRRPHLVQVQKTFPKTISNKRLSSIYYE</sequence>
<evidence type="ECO:0000313" key="2">
    <source>
        <dbReference type="EMBL" id="QII43856.1"/>
    </source>
</evidence>
<dbReference type="AlphaFoldDB" id="A0A6G7IZ82"/>
<reference evidence="2 3" key="1">
    <citation type="submission" date="2020-02" db="EMBL/GenBank/DDBJ databases">
        <title>Complete genome of Muricauda sp. 501str8.</title>
        <authorList>
            <person name="Dong B."/>
            <person name="Zhu S."/>
            <person name="Yang J."/>
            <person name="Chen J."/>
        </authorList>
    </citation>
    <scope>NUCLEOTIDE SEQUENCE [LARGE SCALE GENOMIC DNA]</scope>
    <source>
        <strain evidence="2 3">501str8</strain>
    </source>
</reference>
<keyword evidence="1" id="KW-1133">Transmembrane helix</keyword>
<dbReference type="Proteomes" id="UP000502928">
    <property type="component" value="Chromosome"/>
</dbReference>
<feature type="transmembrane region" description="Helical" evidence="1">
    <location>
        <begin position="21"/>
        <end position="40"/>
    </location>
</feature>
<dbReference type="RefSeq" id="WP_166247517.1">
    <property type="nucleotide sequence ID" value="NZ_CP049616.1"/>
</dbReference>
<keyword evidence="1" id="KW-0472">Membrane</keyword>
<dbReference type="KEGG" id="mut:GVT53_03920"/>
<organism evidence="2 3">
    <name type="scientific">Flagellimonas oceani</name>
    <dbReference type="NCBI Taxonomy" id="2698672"/>
    <lineage>
        <taxon>Bacteria</taxon>
        <taxon>Pseudomonadati</taxon>
        <taxon>Bacteroidota</taxon>
        <taxon>Flavobacteriia</taxon>
        <taxon>Flavobacteriales</taxon>
        <taxon>Flavobacteriaceae</taxon>
        <taxon>Flagellimonas</taxon>
    </lineage>
</organism>
<proteinExistence type="predicted"/>
<evidence type="ECO:0000313" key="3">
    <source>
        <dbReference type="Proteomes" id="UP000502928"/>
    </source>
</evidence>